<proteinExistence type="predicted"/>
<dbReference type="AlphaFoldDB" id="A0A0F9M1J8"/>
<gene>
    <name evidence="3" type="ORF">LCGC14_1439990</name>
</gene>
<accession>A0A0F9M1J8</accession>
<reference evidence="3" key="1">
    <citation type="journal article" date="2015" name="Nature">
        <title>Complex archaea that bridge the gap between prokaryotes and eukaryotes.</title>
        <authorList>
            <person name="Spang A."/>
            <person name="Saw J.H."/>
            <person name="Jorgensen S.L."/>
            <person name="Zaremba-Niedzwiedzka K."/>
            <person name="Martijn J."/>
            <person name="Lind A.E."/>
            <person name="van Eijk R."/>
            <person name="Schleper C."/>
            <person name="Guy L."/>
            <person name="Ettema T.J."/>
        </authorList>
    </citation>
    <scope>NUCLEOTIDE SEQUENCE</scope>
</reference>
<sequence>MSEKLTDKIVEFVEKTEEVLEKLPTLNEPNTRLKIVDPFIKLLGWDTLSAEVIAEYPLEYGKDQVDYAFVWEEEPLVFLEIKKTSISIGKNEANQLIRYLRLENVPLGALFNGRELKIYTNYEKGKQYLIGEIKLEQFLENWDLIEILSKDLVITGESKKFVERMEKIKKSIKNLEEHREKLVDNIVNLFKDSMGEEIQREMLKREAGVLINIIKTNLEGTSEAGTKIEIRTEEWKENELIELLKTLTIKEKALLRAAAEFHQPKKGDVMNRMNELLQGVGEQIVDKIGFTGVKAGITKKTGREKEYILPSGVDIADYWTNEKKRYVINPRYKDIIKKESEKWF</sequence>
<protein>
    <recommendedName>
        <fullName evidence="2">Type I restriction enzyme R protein N-terminal domain-containing protein</fullName>
    </recommendedName>
</protein>
<evidence type="ECO:0000259" key="2">
    <source>
        <dbReference type="Pfam" id="PF13588"/>
    </source>
</evidence>
<feature type="coiled-coil region" evidence="1">
    <location>
        <begin position="158"/>
        <end position="192"/>
    </location>
</feature>
<evidence type="ECO:0000313" key="3">
    <source>
        <dbReference type="EMBL" id="KKM70510.1"/>
    </source>
</evidence>
<feature type="domain" description="Type I restriction enzyme R protein N-terminal" evidence="2">
    <location>
        <begin position="30"/>
        <end position="127"/>
    </location>
</feature>
<keyword evidence="1" id="KW-0175">Coiled coil</keyword>
<dbReference type="Pfam" id="PF13588">
    <property type="entry name" value="HSDR_N_2"/>
    <property type="match status" value="1"/>
</dbReference>
<dbReference type="InterPro" id="IPR029464">
    <property type="entry name" value="HSDR_N"/>
</dbReference>
<evidence type="ECO:0000256" key="1">
    <source>
        <dbReference type="SAM" id="Coils"/>
    </source>
</evidence>
<name>A0A0F9M1J8_9ZZZZ</name>
<organism evidence="3">
    <name type="scientific">marine sediment metagenome</name>
    <dbReference type="NCBI Taxonomy" id="412755"/>
    <lineage>
        <taxon>unclassified sequences</taxon>
        <taxon>metagenomes</taxon>
        <taxon>ecological metagenomes</taxon>
    </lineage>
</organism>
<dbReference type="EMBL" id="LAZR01009804">
    <property type="protein sequence ID" value="KKM70510.1"/>
    <property type="molecule type" value="Genomic_DNA"/>
</dbReference>
<comment type="caution">
    <text evidence="3">The sequence shown here is derived from an EMBL/GenBank/DDBJ whole genome shotgun (WGS) entry which is preliminary data.</text>
</comment>